<keyword evidence="2" id="KW-1185">Reference proteome</keyword>
<dbReference type="KEGG" id="pnd:Pla175_17630"/>
<dbReference type="InterPro" id="IPR036390">
    <property type="entry name" value="WH_DNA-bd_sf"/>
</dbReference>
<dbReference type="InterPro" id="IPR027417">
    <property type="entry name" value="P-loop_NTPase"/>
</dbReference>
<protein>
    <submittedName>
        <fullName evidence="1">Uncharacterized protein</fullName>
    </submittedName>
</protein>
<dbReference type="OrthoDB" id="256817at2"/>
<dbReference type="SUPFAM" id="SSF52540">
    <property type="entry name" value="P-loop containing nucleoside triphosphate hydrolases"/>
    <property type="match status" value="1"/>
</dbReference>
<dbReference type="EMBL" id="CP036291">
    <property type="protein sequence ID" value="QDU88387.1"/>
    <property type="molecule type" value="Genomic_DNA"/>
</dbReference>
<dbReference type="CDD" id="cd00267">
    <property type="entry name" value="ABC_ATPase"/>
    <property type="match status" value="1"/>
</dbReference>
<reference evidence="1 2" key="1">
    <citation type="submission" date="2019-02" db="EMBL/GenBank/DDBJ databases">
        <title>Deep-cultivation of Planctomycetes and their phenomic and genomic characterization uncovers novel biology.</title>
        <authorList>
            <person name="Wiegand S."/>
            <person name="Jogler M."/>
            <person name="Boedeker C."/>
            <person name="Pinto D."/>
            <person name="Vollmers J."/>
            <person name="Rivas-Marin E."/>
            <person name="Kohn T."/>
            <person name="Peeters S.H."/>
            <person name="Heuer A."/>
            <person name="Rast P."/>
            <person name="Oberbeckmann S."/>
            <person name="Bunk B."/>
            <person name="Jeske O."/>
            <person name="Meyerdierks A."/>
            <person name="Storesund J.E."/>
            <person name="Kallscheuer N."/>
            <person name="Luecker S."/>
            <person name="Lage O.M."/>
            <person name="Pohl T."/>
            <person name="Merkel B.J."/>
            <person name="Hornburger P."/>
            <person name="Mueller R.-W."/>
            <person name="Bruemmer F."/>
            <person name="Labrenz M."/>
            <person name="Spormann A.M."/>
            <person name="Op den Camp H."/>
            <person name="Overmann J."/>
            <person name="Amann R."/>
            <person name="Jetten M.S.M."/>
            <person name="Mascher T."/>
            <person name="Medema M.H."/>
            <person name="Devos D.P."/>
            <person name="Kaster A.-K."/>
            <person name="Ovreas L."/>
            <person name="Rohde M."/>
            <person name="Galperin M.Y."/>
            <person name="Jogler C."/>
        </authorList>
    </citation>
    <scope>NUCLEOTIDE SEQUENCE [LARGE SCALE GENOMIC DNA]</scope>
    <source>
        <strain evidence="1 2">Pla175</strain>
    </source>
</reference>
<proteinExistence type="predicted"/>
<dbReference type="Gene3D" id="3.40.50.300">
    <property type="entry name" value="P-loop containing nucleotide triphosphate hydrolases"/>
    <property type="match status" value="1"/>
</dbReference>
<dbReference type="InterPro" id="IPR016181">
    <property type="entry name" value="Acyl_CoA_acyltransferase"/>
</dbReference>
<organism evidence="1 2">
    <name type="scientific">Pirellulimonas nuda</name>
    <dbReference type="NCBI Taxonomy" id="2528009"/>
    <lineage>
        <taxon>Bacteria</taxon>
        <taxon>Pseudomonadati</taxon>
        <taxon>Planctomycetota</taxon>
        <taxon>Planctomycetia</taxon>
        <taxon>Pirellulales</taxon>
        <taxon>Lacipirellulaceae</taxon>
        <taxon>Pirellulimonas</taxon>
    </lineage>
</organism>
<evidence type="ECO:0000313" key="1">
    <source>
        <dbReference type="EMBL" id="QDU88387.1"/>
    </source>
</evidence>
<accession>A0A518DA69</accession>
<dbReference type="RefSeq" id="WP_145283253.1">
    <property type="nucleotide sequence ID" value="NZ_CP036291.1"/>
</dbReference>
<gene>
    <name evidence="1" type="ORF">Pla175_17630</name>
</gene>
<dbReference type="SUPFAM" id="SSF46785">
    <property type="entry name" value="Winged helix' DNA-binding domain"/>
    <property type="match status" value="1"/>
</dbReference>
<dbReference type="AlphaFoldDB" id="A0A518DA69"/>
<dbReference type="Proteomes" id="UP000317429">
    <property type="component" value="Chromosome"/>
</dbReference>
<evidence type="ECO:0000313" key="2">
    <source>
        <dbReference type="Proteomes" id="UP000317429"/>
    </source>
</evidence>
<dbReference type="SUPFAM" id="SSF55729">
    <property type="entry name" value="Acyl-CoA N-acyltransferases (Nat)"/>
    <property type="match status" value="1"/>
</dbReference>
<name>A0A518DA69_9BACT</name>
<sequence length="457" mass="49528">MPQFDVEATCRVPSGFAVDQVRGMFDLKVEKTARVSYSVELPASDELIDGRPWRIGVIVGPSGSGKSTVARQAYGDRFVEGHDWPSGKAVIDSFPGVPIKMLTQTLTAVGFSSPPSWVKPYAVLSGGEKFRCDLARALLASGESDAGGGLLAFDEFTSVVDRTVAKVGSAAIARSVRKDRFGPTKQFVAVTCHYDVLDWLAPDWVLDMSSQQLARGRLQRPWSGGHPAIELRVARVHPSAWVLFRRHHYLDTRLMGAAVCFAAFWGDEPVAFSAWVHRMTRNRRSGDMREHRTVVLPDYQGIGIGNRISECCASLWTGLGGIAAGTTSHPGMIHYRAASPLWRVARFGRVTPPGVKSKITGCSMERLTGGFEYVGPPMPRDQAEAILADRPRIFADATAATVLAALKPDGLMGDAAIARRAGIDRRQAASALRRLTATGEVERVRAGRRVGFRAAAG</sequence>